<dbReference type="OrthoDB" id="3563205at2759"/>
<feature type="region of interest" description="Disordered" evidence="1">
    <location>
        <begin position="110"/>
        <end position="137"/>
    </location>
</feature>
<sequence length="1391" mass="147070">MSPNSRPPLTSRIRASFEGKRTKSEVTSPTTNGFVSQDPEAFRNAIDAAINSESFQNAIAANLARIIKPSIKDALDTLQPLVESVYSHEVLLRKTNKSVENILLRIDTHNTRNGGEITPRTPRSPSSPTGSGDSSGLQDIEQFKSSLEKNNKRMVTGMAELSHAVENNNKKIQDVVEGIGSLQSTLAPTKDNLESLKSHSEQSVTTTAVVQAQLDQLKSDLGLVIEAVGSDLGKNVHYLNQQVADHHTVDASHITKLNDISTDIIAIKSQSDMRDKLETLSAGFTSLKSAIENGLTTSNDNLVALGSQIKSISDAVGTHGGVLFEIKAQSGMPELLAAVQQSNETHASHASLLGEIKEASLRSASEPAITSSGGNSEELAALQALRSDLAALGGSIEVGLSSHSQDLSGVGSKVDSLLSVVETFRSADRSADILAAVQQSNQHHTSHAEALVDLKSRAADSPASNVPTYDIDFAALEAQGAEILAGVEKSNENHISTAKALEEIISTSAAASAAPNPYENHFADLKAGITSVQGALASQSGSLEEIKMASLSTSREIVPVEASGQTPGDLQIEIGTVIDKLDKQAELLNELKDDVSAEILTALHDVGQAQASHSTLLAEIREADVSDEILTALHSSMDAHSSHSADLEELKTNIINPVDETKDNSSEVLGAQVSALALSLDEHKVILTDIKDATHASNGSHAAHAIVLEELKADQSRDVNNADSLPSQDDAAIVTHLTSIMNTLEAQNLSLAKIEELNASTDVLTAVTESRKTIISTHDLLDSHTTLLETIRNGQAHEIILSNVSELRAVADSSKSGIDSQAALVRELQDEMKNSHSALATSISALAFGESSSPAAAHSNNDRTTEVLEEVKAVRTLVETSSASIDTTKDIVTTIASQIEINHTTVTTSVTTLSDELKAEMDATGTQLSDSVAALSGDLRAIDISIVNGSLAQCSSEIKDLTREIGALNENAQTTGHDVEALRSGVHFNEMGIEQLKEHAASSVSGATLSEGAWFKKSSPTQSSAMEDKSYNFLSPVPEEQSPAREEAPEIISENAESAPKAESTITETIPGPIDRVSSEFDEAPTAESATELPASTKENNTSVEPSPVPEIDEDATKGERDVIEDDQDIQSVQSVQHLPVDVVENEEALQATDDNENHADVPGHQAHSIDMNSQAEIEAAVETQMEVEEKLPSAQPISDEDDPFEETPVDDIKDTADTSDTPKSPVSSISGDIGNEPVLGSKTDQVPLDATEEESELPGQPLSSETITIADANPSQDETPADEPPMTDTMAGEDTVRPGSPVSLQPNVPDADEAESFDVASPNSPSSPTEAGFESASASTSAFASPSGPLSPLSPTGKKGKKGKKEKKEKAPKKKKEKVPFTMDGDEPDE</sequence>
<organism evidence="2 3">
    <name type="scientific">Glarea lozoyensis (strain ATCC 74030 / MF5533)</name>
    <dbReference type="NCBI Taxonomy" id="1104152"/>
    <lineage>
        <taxon>Eukaryota</taxon>
        <taxon>Fungi</taxon>
        <taxon>Dikarya</taxon>
        <taxon>Ascomycota</taxon>
        <taxon>Pezizomycotina</taxon>
        <taxon>Leotiomycetes</taxon>
        <taxon>Helotiales</taxon>
        <taxon>Helotiaceae</taxon>
        <taxon>Glarea</taxon>
    </lineage>
</organism>
<evidence type="ECO:0000313" key="2">
    <source>
        <dbReference type="EMBL" id="EHK97333.1"/>
    </source>
</evidence>
<feature type="compositionally biased region" description="Polar residues" evidence="1">
    <location>
        <begin position="25"/>
        <end position="35"/>
    </location>
</feature>
<dbReference type="EMBL" id="AGUE01000199">
    <property type="protein sequence ID" value="EHK97333.1"/>
    <property type="molecule type" value="Genomic_DNA"/>
</dbReference>
<proteinExistence type="predicted"/>
<evidence type="ECO:0000313" key="3">
    <source>
        <dbReference type="Proteomes" id="UP000005446"/>
    </source>
</evidence>
<feature type="compositionally biased region" description="Low complexity" evidence="1">
    <location>
        <begin position="1330"/>
        <end position="1358"/>
    </location>
</feature>
<dbReference type="Proteomes" id="UP000005446">
    <property type="component" value="Unassembled WGS sequence"/>
</dbReference>
<feature type="compositionally biased region" description="Low complexity" evidence="1">
    <location>
        <begin position="118"/>
        <end position="136"/>
    </location>
</feature>
<dbReference type="HOGENOM" id="CLU_254919_0_0_1"/>
<keyword evidence="3" id="KW-1185">Reference proteome</keyword>
<feature type="region of interest" description="Disordered" evidence="1">
    <location>
        <begin position="1054"/>
        <end position="1129"/>
    </location>
</feature>
<feature type="region of interest" description="Disordered" evidence="1">
    <location>
        <begin position="1"/>
        <end position="35"/>
    </location>
</feature>
<feature type="compositionally biased region" description="Polar residues" evidence="1">
    <location>
        <begin position="1262"/>
        <end position="1279"/>
    </location>
</feature>
<gene>
    <name evidence="2" type="ORF">M7I_6964</name>
</gene>
<feature type="compositionally biased region" description="Polar residues" evidence="1">
    <location>
        <begin position="1219"/>
        <end position="1231"/>
    </location>
</feature>
<feature type="compositionally biased region" description="Acidic residues" evidence="1">
    <location>
        <begin position="1199"/>
        <end position="1210"/>
    </location>
</feature>
<accession>H0EW06</accession>
<reference evidence="2 3" key="1">
    <citation type="journal article" date="2012" name="Eukaryot. Cell">
        <title>Genome sequence of the fungus Glarea lozoyensis: the first genome sequence of a species from the Helotiaceae family.</title>
        <authorList>
            <person name="Youssar L."/>
            <person name="Gruening B.A."/>
            <person name="Erxleben A."/>
            <person name="Guenther S."/>
            <person name="Huettel W."/>
        </authorList>
    </citation>
    <scope>NUCLEOTIDE SEQUENCE [LARGE SCALE GENOMIC DNA]</scope>
    <source>
        <strain evidence="3">ATCC 74030 / MF5533</strain>
    </source>
</reference>
<comment type="caution">
    <text evidence="2">The sequence shown here is derived from an EMBL/GenBank/DDBJ whole genome shotgun (WGS) entry which is preliminary data.</text>
</comment>
<name>H0EW06_GLAL7</name>
<dbReference type="InParanoid" id="H0EW06"/>
<evidence type="ECO:0000256" key="1">
    <source>
        <dbReference type="SAM" id="MobiDB-lite"/>
    </source>
</evidence>
<feature type="compositionally biased region" description="Basic residues" evidence="1">
    <location>
        <begin position="1359"/>
        <end position="1378"/>
    </location>
</feature>
<protein>
    <submittedName>
        <fullName evidence="2">Uncharacterized protein</fullName>
    </submittedName>
</protein>
<feature type="region of interest" description="Disordered" evidence="1">
    <location>
        <begin position="1152"/>
        <end position="1391"/>
    </location>
</feature>
<feature type="compositionally biased region" description="Basic and acidic residues" evidence="1">
    <location>
        <begin position="15"/>
        <end position="24"/>
    </location>
</feature>